<proteinExistence type="predicted"/>
<dbReference type="InterPro" id="IPR012317">
    <property type="entry name" value="Poly(ADP-ribose)pol_cat_dom"/>
</dbReference>
<evidence type="ECO:0000313" key="3">
    <source>
        <dbReference type="Proteomes" id="UP000807306"/>
    </source>
</evidence>
<dbReference type="GO" id="GO:0003950">
    <property type="term" value="F:NAD+ poly-ADP-ribosyltransferase activity"/>
    <property type="evidence" value="ECO:0007669"/>
    <property type="project" value="InterPro"/>
</dbReference>
<evidence type="ECO:0000259" key="1">
    <source>
        <dbReference type="Pfam" id="PF00644"/>
    </source>
</evidence>
<reference evidence="2" key="1">
    <citation type="submission" date="2020-11" db="EMBL/GenBank/DDBJ databases">
        <authorList>
            <consortium name="DOE Joint Genome Institute"/>
            <person name="Ahrendt S."/>
            <person name="Riley R."/>
            <person name="Andreopoulos W."/>
            <person name="Labutti K."/>
            <person name="Pangilinan J."/>
            <person name="Ruiz-Duenas F.J."/>
            <person name="Barrasa J.M."/>
            <person name="Sanchez-Garcia M."/>
            <person name="Camarero S."/>
            <person name="Miyauchi S."/>
            <person name="Serrano A."/>
            <person name="Linde D."/>
            <person name="Babiker R."/>
            <person name="Drula E."/>
            <person name="Ayuso-Fernandez I."/>
            <person name="Pacheco R."/>
            <person name="Padilla G."/>
            <person name="Ferreira P."/>
            <person name="Barriuso J."/>
            <person name="Kellner H."/>
            <person name="Castanera R."/>
            <person name="Alfaro M."/>
            <person name="Ramirez L."/>
            <person name="Pisabarro A.G."/>
            <person name="Kuo A."/>
            <person name="Tritt A."/>
            <person name="Lipzen A."/>
            <person name="He G."/>
            <person name="Yan M."/>
            <person name="Ng V."/>
            <person name="Cullen D."/>
            <person name="Martin F."/>
            <person name="Rosso M.-N."/>
            <person name="Henrissat B."/>
            <person name="Hibbett D."/>
            <person name="Martinez A.T."/>
            <person name="Grigoriev I.V."/>
        </authorList>
    </citation>
    <scope>NUCLEOTIDE SEQUENCE</scope>
    <source>
        <strain evidence="2">CBS 506.95</strain>
    </source>
</reference>
<dbReference type="EMBL" id="MU157876">
    <property type="protein sequence ID" value="KAF9526066.1"/>
    <property type="molecule type" value="Genomic_DNA"/>
</dbReference>
<name>A0A9P6JMF7_9AGAR</name>
<accession>A0A9P6JMF7</accession>
<dbReference type="PANTHER" id="PTHR31681">
    <property type="entry name" value="C2H2-LIKE ZINC FINGER PROTEIN"/>
    <property type="match status" value="1"/>
</dbReference>
<dbReference type="Gene3D" id="3.90.228.10">
    <property type="match status" value="1"/>
</dbReference>
<dbReference type="SUPFAM" id="SSF56399">
    <property type="entry name" value="ADP-ribosylation"/>
    <property type="match status" value="1"/>
</dbReference>
<dbReference type="Pfam" id="PF00644">
    <property type="entry name" value="PARP"/>
    <property type="match status" value="1"/>
</dbReference>
<dbReference type="PANTHER" id="PTHR31681:SF3">
    <property type="entry name" value="OS04G0690100 PROTEIN"/>
    <property type="match status" value="1"/>
</dbReference>
<feature type="domain" description="PARP catalytic" evidence="1">
    <location>
        <begin position="115"/>
        <end position="266"/>
    </location>
</feature>
<sequence>MCGITIFVISFYDAQFLQVCKKRNCYDRYPTCGLRCAEKLAKGGADPTLCDRPKLAGHNQCGNQCKDAAKLACLLCKSRPKFKRYHLCGKTCKQLSAKQTPLILEAPEGHATWEMVQKKFDSAWKYGTKPQIKKIYKIIESRNFLMPYDKYKYKVGNEVFRYHGTSRKCTLGSNGNTMLCNDSTCALCCILKTSFKTSLANPHGAFGPGIYTSSAANKAHSYSNHGNGALLLTKVVLGQVHSVTQFGEVSSCPAGKHSVVFDRNAGALNETIIYSDDAIRPVFMIIFK</sequence>
<keyword evidence="3" id="KW-1185">Reference proteome</keyword>
<protein>
    <recommendedName>
        <fullName evidence="1">PARP catalytic domain-containing protein</fullName>
    </recommendedName>
</protein>
<dbReference type="OrthoDB" id="9514740at2759"/>
<dbReference type="AlphaFoldDB" id="A0A9P6JMF7"/>
<evidence type="ECO:0000313" key="2">
    <source>
        <dbReference type="EMBL" id="KAF9526066.1"/>
    </source>
</evidence>
<gene>
    <name evidence="2" type="ORF">CPB83DRAFT_770963</name>
</gene>
<organism evidence="2 3">
    <name type="scientific">Crepidotus variabilis</name>
    <dbReference type="NCBI Taxonomy" id="179855"/>
    <lineage>
        <taxon>Eukaryota</taxon>
        <taxon>Fungi</taxon>
        <taxon>Dikarya</taxon>
        <taxon>Basidiomycota</taxon>
        <taxon>Agaricomycotina</taxon>
        <taxon>Agaricomycetes</taxon>
        <taxon>Agaricomycetidae</taxon>
        <taxon>Agaricales</taxon>
        <taxon>Agaricineae</taxon>
        <taxon>Crepidotaceae</taxon>
        <taxon>Crepidotus</taxon>
    </lineage>
</organism>
<comment type="caution">
    <text evidence="2">The sequence shown here is derived from an EMBL/GenBank/DDBJ whole genome shotgun (WGS) entry which is preliminary data.</text>
</comment>
<dbReference type="Proteomes" id="UP000807306">
    <property type="component" value="Unassembled WGS sequence"/>
</dbReference>